<protein>
    <submittedName>
        <fullName evidence="9">Acyl-[acyl-carrier-protein]--UDP-N-acetylglucosamine O-acyltransferase</fullName>
        <ecNumber evidence="9">2.3.1.129</ecNumber>
    </submittedName>
</protein>
<keyword evidence="10" id="KW-1185">Reference proteome</keyword>
<keyword evidence="6" id="KW-0443">Lipid metabolism</keyword>
<sequence length="288" mass="30540">MSIHPLALVDPRAELGTDVSIGPFSVVEAGARVGDRCRLAARATIKTGVTLGAENMIGEGAVVGGMPQHLAAPAVVGNVVIGDRNQLRENVTVHRAMHEGAVTRIGDGCLMMVGAHVAHDCQVEDGAILTNNVMLAGHVEVGQRACLGGGVAVHQFCRVGRVAMIGGMARIIQDVPPFVMIDGSSGLVVGLNRIGIRRAGIERDEAMLIKQAYQLLYRSGLSHEERMERLAEMYPIGPASEFEPFLRGGTRGFVRERRTPPGATIRPIHDAVDDSAPTVEIGVKRLAG</sequence>
<evidence type="ECO:0000313" key="10">
    <source>
        <dbReference type="Proteomes" id="UP000315440"/>
    </source>
</evidence>
<comment type="caution">
    <text evidence="9">The sequence shown here is derived from an EMBL/GenBank/DDBJ whole genome shotgun (WGS) entry which is preliminary data.</text>
</comment>
<evidence type="ECO:0000259" key="8">
    <source>
        <dbReference type="Pfam" id="PF13720"/>
    </source>
</evidence>
<dbReference type="PANTHER" id="PTHR43480:SF1">
    <property type="entry name" value="ACYL-[ACYL-CARRIER-PROTEIN]--UDP-N-ACETYLGLUCOSAMINE O-ACYLTRANSFERASE, MITOCHONDRIAL-RELATED"/>
    <property type="match status" value="1"/>
</dbReference>
<dbReference type="EMBL" id="SJPQ01000002">
    <property type="protein sequence ID" value="TWT88316.1"/>
    <property type="molecule type" value="Genomic_DNA"/>
</dbReference>
<evidence type="ECO:0000256" key="3">
    <source>
        <dbReference type="ARBA" id="ARBA00022556"/>
    </source>
</evidence>
<reference evidence="9 10" key="1">
    <citation type="submission" date="2019-02" db="EMBL/GenBank/DDBJ databases">
        <title>Deep-cultivation of Planctomycetes and their phenomic and genomic characterization uncovers novel biology.</title>
        <authorList>
            <person name="Wiegand S."/>
            <person name="Jogler M."/>
            <person name="Boedeker C."/>
            <person name="Pinto D."/>
            <person name="Vollmers J."/>
            <person name="Rivas-Marin E."/>
            <person name="Kohn T."/>
            <person name="Peeters S.H."/>
            <person name="Heuer A."/>
            <person name="Rast P."/>
            <person name="Oberbeckmann S."/>
            <person name="Bunk B."/>
            <person name="Jeske O."/>
            <person name="Meyerdierks A."/>
            <person name="Storesund J.E."/>
            <person name="Kallscheuer N."/>
            <person name="Luecker S."/>
            <person name="Lage O.M."/>
            <person name="Pohl T."/>
            <person name="Merkel B.J."/>
            <person name="Hornburger P."/>
            <person name="Mueller R.-W."/>
            <person name="Bruemmer F."/>
            <person name="Labrenz M."/>
            <person name="Spormann A.M."/>
            <person name="Op Den Camp H."/>
            <person name="Overmann J."/>
            <person name="Amann R."/>
            <person name="Jetten M.S.M."/>
            <person name="Mascher T."/>
            <person name="Medema M.H."/>
            <person name="Devos D.P."/>
            <person name="Kaster A.-K."/>
            <person name="Ovreas L."/>
            <person name="Rohde M."/>
            <person name="Galperin M.Y."/>
            <person name="Jogler C."/>
        </authorList>
    </citation>
    <scope>NUCLEOTIDE SEQUENCE [LARGE SCALE GENOMIC DNA]</scope>
    <source>
        <strain evidence="9 10">Mal64</strain>
    </source>
</reference>
<keyword evidence="5" id="KW-0677">Repeat</keyword>
<evidence type="ECO:0000256" key="4">
    <source>
        <dbReference type="ARBA" id="ARBA00022679"/>
    </source>
</evidence>
<keyword evidence="1" id="KW-0963">Cytoplasm</keyword>
<dbReference type="Pfam" id="PF00132">
    <property type="entry name" value="Hexapep"/>
    <property type="match status" value="1"/>
</dbReference>
<dbReference type="PIRSF" id="PIRSF000456">
    <property type="entry name" value="UDP-GlcNAc_acltr"/>
    <property type="match status" value="1"/>
</dbReference>
<dbReference type="RefSeq" id="WP_197525595.1">
    <property type="nucleotide sequence ID" value="NZ_SJPQ01000002.1"/>
</dbReference>
<dbReference type="InterPro" id="IPR037157">
    <property type="entry name" value="Acetyltransf_C_sf"/>
</dbReference>
<dbReference type="GO" id="GO:0016020">
    <property type="term" value="C:membrane"/>
    <property type="evidence" value="ECO:0007669"/>
    <property type="project" value="GOC"/>
</dbReference>
<dbReference type="Gene3D" id="2.160.10.10">
    <property type="entry name" value="Hexapeptide repeat proteins"/>
    <property type="match status" value="1"/>
</dbReference>
<evidence type="ECO:0000313" key="9">
    <source>
        <dbReference type="EMBL" id="TWT88316.1"/>
    </source>
</evidence>
<gene>
    <name evidence="9" type="primary">lpxA_2</name>
    <name evidence="9" type="ORF">Mal64_17950</name>
</gene>
<name>A0A5C5ZMJ8_9BACT</name>
<dbReference type="InterPro" id="IPR001451">
    <property type="entry name" value="Hexapep"/>
</dbReference>
<evidence type="ECO:0000256" key="7">
    <source>
        <dbReference type="ARBA" id="ARBA00023315"/>
    </source>
</evidence>
<evidence type="ECO:0000256" key="2">
    <source>
        <dbReference type="ARBA" id="ARBA00022516"/>
    </source>
</evidence>
<dbReference type="GO" id="GO:0009245">
    <property type="term" value="P:lipid A biosynthetic process"/>
    <property type="evidence" value="ECO:0007669"/>
    <property type="project" value="UniProtKB-KW"/>
</dbReference>
<accession>A0A5C5ZMJ8</accession>
<dbReference type="Gene3D" id="1.20.1180.10">
    <property type="entry name" value="Udp N-acetylglucosamine O-acyltransferase, C-terminal domain"/>
    <property type="match status" value="1"/>
</dbReference>
<dbReference type="GO" id="GO:0008780">
    <property type="term" value="F:acyl-[acyl-carrier-protein]-UDP-N-acetylglucosamine O-acyltransferase activity"/>
    <property type="evidence" value="ECO:0007669"/>
    <property type="project" value="UniProtKB-EC"/>
</dbReference>
<dbReference type="EC" id="2.3.1.129" evidence="9"/>
<evidence type="ECO:0000256" key="1">
    <source>
        <dbReference type="ARBA" id="ARBA00022490"/>
    </source>
</evidence>
<keyword evidence="3" id="KW-0441">Lipid A biosynthesis</keyword>
<proteinExistence type="predicted"/>
<dbReference type="InterPro" id="IPR018357">
    <property type="entry name" value="Hexapep_transf_CS"/>
</dbReference>
<keyword evidence="2" id="KW-0444">Lipid biosynthesis</keyword>
<dbReference type="SUPFAM" id="SSF51161">
    <property type="entry name" value="Trimeric LpxA-like enzymes"/>
    <property type="match status" value="1"/>
</dbReference>
<dbReference type="NCBIfam" id="NF003657">
    <property type="entry name" value="PRK05289.1"/>
    <property type="match status" value="1"/>
</dbReference>
<organism evidence="9 10">
    <name type="scientific">Pseudobythopirellula maris</name>
    <dbReference type="NCBI Taxonomy" id="2527991"/>
    <lineage>
        <taxon>Bacteria</taxon>
        <taxon>Pseudomonadati</taxon>
        <taxon>Planctomycetota</taxon>
        <taxon>Planctomycetia</taxon>
        <taxon>Pirellulales</taxon>
        <taxon>Lacipirellulaceae</taxon>
        <taxon>Pseudobythopirellula</taxon>
    </lineage>
</organism>
<evidence type="ECO:0000256" key="5">
    <source>
        <dbReference type="ARBA" id="ARBA00022737"/>
    </source>
</evidence>
<dbReference type="Proteomes" id="UP000315440">
    <property type="component" value="Unassembled WGS sequence"/>
</dbReference>
<keyword evidence="7 9" id="KW-0012">Acyltransferase</keyword>
<dbReference type="Pfam" id="PF13720">
    <property type="entry name" value="Acetyltransf_11"/>
    <property type="match status" value="1"/>
</dbReference>
<dbReference type="AlphaFoldDB" id="A0A5C5ZMJ8"/>
<dbReference type="PROSITE" id="PS00101">
    <property type="entry name" value="HEXAPEP_TRANSFERASES"/>
    <property type="match status" value="1"/>
</dbReference>
<dbReference type="NCBIfam" id="TIGR01852">
    <property type="entry name" value="lipid_A_lpxA"/>
    <property type="match status" value="1"/>
</dbReference>
<evidence type="ECO:0000256" key="6">
    <source>
        <dbReference type="ARBA" id="ARBA00023098"/>
    </source>
</evidence>
<dbReference type="InterPro" id="IPR011004">
    <property type="entry name" value="Trimer_LpxA-like_sf"/>
</dbReference>
<feature type="domain" description="UDP N-acetylglucosamine O-acyltransferase C-terminal" evidence="8">
    <location>
        <begin position="174"/>
        <end position="253"/>
    </location>
</feature>
<dbReference type="InterPro" id="IPR010137">
    <property type="entry name" value="Lipid_A_LpxA"/>
</dbReference>
<keyword evidence="4 9" id="KW-0808">Transferase</keyword>
<dbReference type="PANTHER" id="PTHR43480">
    <property type="entry name" value="ACYL-[ACYL-CARRIER-PROTEIN]--UDP-N-ACETYLGLUCOSAMINE O-ACYLTRANSFERASE"/>
    <property type="match status" value="1"/>
</dbReference>
<dbReference type="InterPro" id="IPR029098">
    <property type="entry name" value="Acetyltransf_C"/>
</dbReference>